<dbReference type="InterPro" id="IPR007372">
    <property type="entry name" value="Lipid/polyisoprenoid-bd_YceI"/>
</dbReference>
<evidence type="ECO:0000256" key="2">
    <source>
        <dbReference type="SAM" id="SignalP"/>
    </source>
</evidence>
<dbReference type="Pfam" id="PF04264">
    <property type="entry name" value="YceI"/>
    <property type="match status" value="1"/>
</dbReference>
<comment type="caution">
    <text evidence="4">The sequence shown here is derived from an EMBL/GenBank/DDBJ whole genome shotgun (WGS) entry which is preliminary data.</text>
</comment>
<dbReference type="eggNOG" id="COG2353">
    <property type="taxonomic scope" value="Bacteria"/>
</dbReference>
<dbReference type="OrthoDB" id="9811006at2"/>
<dbReference type="STRING" id="391625.PPSIR1_22916"/>
<organism evidence="4 5">
    <name type="scientific">Plesiocystis pacifica SIR-1</name>
    <dbReference type="NCBI Taxonomy" id="391625"/>
    <lineage>
        <taxon>Bacteria</taxon>
        <taxon>Pseudomonadati</taxon>
        <taxon>Myxococcota</taxon>
        <taxon>Polyangia</taxon>
        <taxon>Nannocystales</taxon>
        <taxon>Nannocystaceae</taxon>
        <taxon>Plesiocystis</taxon>
    </lineage>
</organism>
<dbReference type="PANTHER" id="PTHR34406:SF1">
    <property type="entry name" value="PROTEIN YCEI"/>
    <property type="match status" value="1"/>
</dbReference>
<feature type="signal peptide" evidence="2">
    <location>
        <begin position="1"/>
        <end position="22"/>
    </location>
</feature>
<evidence type="ECO:0000259" key="3">
    <source>
        <dbReference type="SMART" id="SM00867"/>
    </source>
</evidence>
<dbReference type="Gene3D" id="2.40.128.110">
    <property type="entry name" value="Lipid/polyisoprenoid-binding, YceI-like"/>
    <property type="match status" value="1"/>
</dbReference>
<sequence>MRSISIGTPIFALALAVGLSTAACKSEIDDKPAAKTEKAAPDKAEGDKAEGDKAEGDGAEEVKIPLAADKSKVGFIGAKKTADHKGSFGEISGEATMAGTEVTGFWVSVKIASMTTDADGLTKHLMGADFFDAEQFPEAKFTALEITAKAGENGATHEIAGNLEMHGQTNKITFPATVEVGATGIVGKADFKINRKDWGIVYAGMPDDLIKDDVALQLDLTFPRA</sequence>
<name>A6G2K6_9BACT</name>
<accession>A6G2K6</accession>
<dbReference type="PROSITE" id="PS51257">
    <property type="entry name" value="PROKAR_LIPOPROTEIN"/>
    <property type="match status" value="1"/>
</dbReference>
<dbReference type="SMART" id="SM00867">
    <property type="entry name" value="YceI"/>
    <property type="match status" value="1"/>
</dbReference>
<dbReference type="Proteomes" id="UP000005801">
    <property type="component" value="Unassembled WGS sequence"/>
</dbReference>
<evidence type="ECO:0000313" key="4">
    <source>
        <dbReference type="EMBL" id="EDM79943.1"/>
    </source>
</evidence>
<dbReference type="InterPro" id="IPR036761">
    <property type="entry name" value="TTHA0802/YceI-like_sf"/>
</dbReference>
<feature type="chain" id="PRO_5002693580" description="Lipid/polyisoprenoid-binding YceI-like domain-containing protein" evidence="2">
    <location>
        <begin position="23"/>
        <end position="225"/>
    </location>
</feature>
<keyword evidence="5" id="KW-1185">Reference proteome</keyword>
<keyword evidence="2" id="KW-0732">Signal</keyword>
<dbReference type="SUPFAM" id="SSF101874">
    <property type="entry name" value="YceI-like"/>
    <property type="match status" value="1"/>
</dbReference>
<dbReference type="AlphaFoldDB" id="A6G2K6"/>
<evidence type="ECO:0000256" key="1">
    <source>
        <dbReference type="SAM" id="MobiDB-lite"/>
    </source>
</evidence>
<gene>
    <name evidence="4" type="ORF">PPSIR1_22916</name>
</gene>
<dbReference type="PANTHER" id="PTHR34406">
    <property type="entry name" value="PROTEIN YCEI"/>
    <property type="match status" value="1"/>
</dbReference>
<feature type="region of interest" description="Disordered" evidence="1">
    <location>
        <begin position="28"/>
        <end position="58"/>
    </location>
</feature>
<feature type="domain" description="Lipid/polyisoprenoid-binding YceI-like" evidence="3">
    <location>
        <begin position="65"/>
        <end position="223"/>
    </location>
</feature>
<protein>
    <recommendedName>
        <fullName evidence="3">Lipid/polyisoprenoid-binding YceI-like domain-containing protein</fullName>
    </recommendedName>
</protein>
<proteinExistence type="predicted"/>
<dbReference type="RefSeq" id="WP_006970955.1">
    <property type="nucleotide sequence ID" value="NZ_ABCS01000015.1"/>
</dbReference>
<dbReference type="EMBL" id="ABCS01000015">
    <property type="protein sequence ID" value="EDM79943.1"/>
    <property type="molecule type" value="Genomic_DNA"/>
</dbReference>
<evidence type="ECO:0000313" key="5">
    <source>
        <dbReference type="Proteomes" id="UP000005801"/>
    </source>
</evidence>
<reference evidence="4 5" key="1">
    <citation type="submission" date="2007-06" db="EMBL/GenBank/DDBJ databases">
        <authorList>
            <person name="Shimkets L."/>
            <person name="Ferriera S."/>
            <person name="Johnson J."/>
            <person name="Kravitz S."/>
            <person name="Beeson K."/>
            <person name="Sutton G."/>
            <person name="Rogers Y.-H."/>
            <person name="Friedman R."/>
            <person name="Frazier M."/>
            <person name="Venter J.C."/>
        </authorList>
    </citation>
    <scope>NUCLEOTIDE SEQUENCE [LARGE SCALE GENOMIC DNA]</scope>
    <source>
        <strain evidence="4 5">SIR-1</strain>
    </source>
</reference>